<organism evidence="8">
    <name type="scientific">Alsobacter sp. KACC 23698</name>
    <dbReference type="NCBI Taxonomy" id="3149229"/>
    <lineage>
        <taxon>Bacteria</taxon>
        <taxon>Pseudomonadati</taxon>
        <taxon>Pseudomonadota</taxon>
        <taxon>Alphaproteobacteria</taxon>
        <taxon>Hyphomicrobiales</taxon>
        <taxon>Alsobacteraceae</taxon>
        <taxon>Alsobacter</taxon>
    </lineage>
</organism>
<protein>
    <recommendedName>
        <fullName evidence="1">non-specific serine/threonine protein kinase</fullName>
        <ecNumber evidence="1">2.7.11.1</ecNumber>
    </recommendedName>
</protein>
<proteinExistence type="predicted"/>
<dbReference type="GO" id="GO:0004674">
    <property type="term" value="F:protein serine/threonine kinase activity"/>
    <property type="evidence" value="ECO:0007669"/>
    <property type="project" value="UniProtKB-EC"/>
</dbReference>
<dbReference type="InterPro" id="IPR014774">
    <property type="entry name" value="KaiC-like_dom"/>
</dbReference>
<dbReference type="PRINTS" id="PR01874">
    <property type="entry name" value="DNAREPAIRADA"/>
</dbReference>
<keyword evidence="2" id="KW-0597">Phosphoprotein</keyword>
<dbReference type="SUPFAM" id="SSF52540">
    <property type="entry name" value="P-loop containing nucleoside triphosphate hydrolases"/>
    <property type="match status" value="2"/>
</dbReference>
<dbReference type="GO" id="GO:0016787">
    <property type="term" value="F:hydrolase activity"/>
    <property type="evidence" value="ECO:0007669"/>
    <property type="project" value="UniProtKB-KW"/>
</dbReference>
<accession>A0AAU7JAK6</accession>
<evidence type="ECO:0000313" key="8">
    <source>
        <dbReference type="EMBL" id="XBO37381.1"/>
    </source>
</evidence>
<evidence type="ECO:0000256" key="3">
    <source>
        <dbReference type="ARBA" id="ARBA00022679"/>
    </source>
</evidence>
<evidence type="ECO:0000256" key="5">
    <source>
        <dbReference type="ARBA" id="ARBA00022777"/>
    </source>
</evidence>
<dbReference type="PROSITE" id="PS51146">
    <property type="entry name" value="KAIC"/>
    <property type="match status" value="2"/>
</dbReference>
<dbReference type="EMBL" id="CP157484">
    <property type="protein sequence ID" value="XBO37381.1"/>
    <property type="molecule type" value="Genomic_DNA"/>
</dbReference>
<dbReference type="InterPro" id="IPR010624">
    <property type="entry name" value="KaiC_dom"/>
</dbReference>
<dbReference type="PANTHER" id="PTHR42926">
    <property type="match status" value="1"/>
</dbReference>
<evidence type="ECO:0000256" key="1">
    <source>
        <dbReference type="ARBA" id="ARBA00012513"/>
    </source>
</evidence>
<dbReference type="GO" id="GO:0005524">
    <property type="term" value="F:ATP binding"/>
    <property type="evidence" value="ECO:0007669"/>
    <property type="project" value="InterPro"/>
</dbReference>
<evidence type="ECO:0000256" key="6">
    <source>
        <dbReference type="ARBA" id="ARBA00022801"/>
    </source>
</evidence>
<gene>
    <name evidence="8" type="ORF">ABEG18_16800</name>
</gene>
<evidence type="ECO:0000256" key="4">
    <source>
        <dbReference type="ARBA" id="ARBA00022737"/>
    </source>
</evidence>
<dbReference type="Pfam" id="PF06745">
    <property type="entry name" value="ATPase"/>
    <property type="match status" value="2"/>
</dbReference>
<keyword evidence="6" id="KW-0378">Hydrolase</keyword>
<feature type="domain" description="KaiC" evidence="7">
    <location>
        <begin position="7"/>
        <end position="238"/>
    </location>
</feature>
<dbReference type="RefSeq" id="WP_406854201.1">
    <property type="nucleotide sequence ID" value="NZ_CP157484.1"/>
</dbReference>
<keyword evidence="5" id="KW-0418">Kinase</keyword>
<dbReference type="EC" id="2.7.11.1" evidence="1"/>
<evidence type="ECO:0000256" key="2">
    <source>
        <dbReference type="ARBA" id="ARBA00022553"/>
    </source>
</evidence>
<dbReference type="InterPro" id="IPR051347">
    <property type="entry name" value="Circadian_clock_KaiC-rel"/>
</dbReference>
<dbReference type="InterPro" id="IPR003593">
    <property type="entry name" value="AAA+_ATPase"/>
</dbReference>
<keyword evidence="4" id="KW-0677">Repeat</keyword>
<dbReference type="InterPro" id="IPR027417">
    <property type="entry name" value="P-loop_NTPase"/>
</dbReference>
<sequence length="505" mass="53958">MKDRGLPRSPTCIPGLDTLLGGGVLTGGIYIIQGAPGAGKTILANQICFGAAATGGRALYVTLLAESHARMIGHLGAFSFFDPNRVPDQVTYLSGFKTLEEDGLKGLVDMLRREIRSRQATTLVLDGLVSAEETATSPRELKKFIHELQTQAGLTDCTMFLLTSAYTGQRMVSAEHTMVDGLIELQNRSYGRRSDRELQVHKFRGGPMLGGVHSYVINDHGVQVYPRIEALYAKPTYLDDADGPQIDTGVGLLNEMMGGGPSRHSMTLLLGPAGIGKSTVGLQFLGGGGKSEPGLYFSFNESPRSIAVKAKGLKLPVVDLIESGHVGVLWNPVTEGVVDAVCDSLLEIVRKRGVRRLFIDGIDGFAKLASEQGRVGPLLTALSNELRSRSVSTFSTAEMDLAGIVPGQPLAGLSVRDMSPVADNIVLMRFVGTRSQLHRLIAVLKVREARTSLQFRRYRIEEGGLLIESDASAAERLLGGFSSMSDGAQALSPAAAAPDQLGRGD</sequence>
<dbReference type="Gene3D" id="3.40.50.300">
    <property type="entry name" value="P-loop containing nucleotide triphosphate hydrolases"/>
    <property type="match status" value="2"/>
</dbReference>
<dbReference type="InterPro" id="IPR030665">
    <property type="entry name" value="KaiC"/>
</dbReference>
<evidence type="ECO:0000259" key="7">
    <source>
        <dbReference type="PROSITE" id="PS51146"/>
    </source>
</evidence>
<dbReference type="PANTHER" id="PTHR42926:SF1">
    <property type="entry name" value="CIRCADIAN CLOCK OSCILLATOR PROTEIN KAIC 1"/>
    <property type="match status" value="1"/>
</dbReference>
<keyword evidence="3" id="KW-0808">Transferase</keyword>
<dbReference type="SMART" id="SM00382">
    <property type="entry name" value="AAA"/>
    <property type="match status" value="2"/>
</dbReference>
<dbReference type="PIRSF" id="PIRSF039117">
    <property type="entry name" value="KaiC"/>
    <property type="match status" value="1"/>
</dbReference>
<dbReference type="AlphaFoldDB" id="A0AAU7JAK6"/>
<name>A0AAU7JAK6_9HYPH</name>
<reference evidence="8" key="1">
    <citation type="submission" date="2024-05" db="EMBL/GenBank/DDBJ databases">
        <authorList>
            <person name="Kim S."/>
            <person name="Heo J."/>
            <person name="Choi H."/>
            <person name="Choi Y."/>
            <person name="Kwon S.-W."/>
            <person name="Kim Y."/>
        </authorList>
    </citation>
    <scope>NUCLEOTIDE SEQUENCE</scope>
    <source>
        <strain evidence="8">KACC 23698</strain>
    </source>
</reference>
<feature type="domain" description="KaiC" evidence="7">
    <location>
        <begin position="244"/>
        <end position="481"/>
    </location>
</feature>